<keyword evidence="4 8" id="KW-0238">DNA-binding</keyword>
<dbReference type="InterPro" id="IPR050296">
    <property type="entry name" value="Antp_homeobox"/>
</dbReference>
<keyword evidence="5 8" id="KW-0371">Homeobox</keyword>
<evidence type="ECO:0000256" key="5">
    <source>
        <dbReference type="ARBA" id="ARBA00023155"/>
    </source>
</evidence>
<keyword evidence="3" id="KW-0217">Developmental protein</keyword>
<name>A0A510EAY3_9ECHI</name>
<comment type="similarity">
    <text evidence="2">Belongs to the Antp homeobox family.</text>
</comment>
<evidence type="ECO:0000256" key="3">
    <source>
        <dbReference type="ARBA" id="ARBA00022473"/>
    </source>
</evidence>
<dbReference type="GO" id="GO:0000978">
    <property type="term" value="F:RNA polymerase II cis-regulatory region sequence-specific DNA binding"/>
    <property type="evidence" value="ECO:0007669"/>
    <property type="project" value="TreeGrafter"/>
</dbReference>
<dbReference type="PRINTS" id="PR00024">
    <property type="entry name" value="HOMEOBOX"/>
</dbReference>
<accession>A0A510EAY3</accession>
<evidence type="ECO:0000256" key="7">
    <source>
        <dbReference type="ARBA" id="ARBA00073753"/>
    </source>
</evidence>
<organism evidence="12">
    <name type="scientific">Anneissia japonica</name>
    <dbReference type="NCBI Taxonomy" id="1529436"/>
    <lineage>
        <taxon>Eukaryota</taxon>
        <taxon>Metazoa</taxon>
        <taxon>Echinodermata</taxon>
        <taxon>Pelmatozoa</taxon>
        <taxon>Crinoidea</taxon>
        <taxon>Articulata</taxon>
        <taxon>Comatulida</taxon>
        <taxon>Comatulidae</taxon>
        <taxon>Comatulinae</taxon>
        <taxon>Anneissia</taxon>
    </lineage>
</organism>
<proteinExistence type="evidence at transcript level"/>
<dbReference type="OrthoDB" id="6159439at2759"/>
<feature type="DNA-binding region" description="Homeobox" evidence="8">
    <location>
        <begin position="180"/>
        <end position="239"/>
    </location>
</feature>
<evidence type="ECO:0000256" key="2">
    <source>
        <dbReference type="ARBA" id="ARBA00009107"/>
    </source>
</evidence>
<dbReference type="Pfam" id="PF00046">
    <property type="entry name" value="Homeodomain"/>
    <property type="match status" value="1"/>
</dbReference>
<evidence type="ECO:0000256" key="4">
    <source>
        <dbReference type="ARBA" id="ARBA00023125"/>
    </source>
</evidence>
<feature type="region of interest" description="Disordered" evidence="10">
    <location>
        <begin position="231"/>
        <end position="260"/>
    </location>
</feature>
<dbReference type="InterPro" id="IPR009057">
    <property type="entry name" value="Homeodomain-like_sf"/>
</dbReference>
<feature type="non-terminal residue" evidence="12">
    <location>
        <position position="1"/>
    </location>
</feature>
<dbReference type="PANTHER" id="PTHR45659">
    <property type="entry name" value="HOMEOBOX PROTEIN HOX"/>
    <property type="match status" value="1"/>
</dbReference>
<dbReference type="GO" id="GO:0000981">
    <property type="term" value="F:DNA-binding transcription factor activity, RNA polymerase II-specific"/>
    <property type="evidence" value="ECO:0007669"/>
    <property type="project" value="InterPro"/>
</dbReference>
<evidence type="ECO:0000259" key="11">
    <source>
        <dbReference type="PROSITE" id="PS50071"/>
    </source>
</evidence>
<sequence>MTSYFLNSLFTKYQPGESWYPSGFDPVTPQKNRSYDTTGLNFVSAAATYGGYDCNSSTPSVNSTPLPGSYGYPACAFSQNYSQAAYQDHYNGYTGNFAPPAYSCSWIPKPSETGRIRTSGGNSWMAFEKNTSFEPSDRKDDDVHLTTTKDRTDDDVQQQYKGPVYNWMKIPGTSQIGTDKKRGRQTYTRYQTLELEKEFHFNRYLTRRRRIEIAQAVCLSERQIKIWFQNRRMKAKKETSRDDSVDSPESPTSGDENDDE</sequence>
<dbReference type="SUPFAM" id="SSF46689">
    <property type="entry name" value="Homeodomain-like"/>
    <property type="match status" value="1"/>
</dbReference>
<protein>
    <recommendedName>
        <fullName evidence="7">Homeobox protein HB1</fullName>
    </recommendedName>
</protein>
<reference evidence="12" key="1">
    <citation type="submission" date="2019-02" db="EMBL/GenBank/DDBJ databases">
        <title>Pentameral and neural expression of multiple hox genes in a feather star Anneissia japonica.</title>
        <authorList>
            <person name="Tsurugaya T."/>
            <person name="Omori A."/>
            <person name="Kurokawa D."/>
            <person name="Kondo M."/>
            <person name="Akasaka K."/>
        </authorList>
    </citation>
    <scope>NUCLEOTIDE SEQUENCE</scope>
</reference>
<evidence type="ECO:0000256" key="8">
    <source>
        <dbReference type="PROSITE-ProRule" id="PRU00108"/>
    </source>
</evidence>
<dbReference type="InterPro" id="IPR001356">
    <property type="entry name" value="HD"/>
</dbReference>
<dbReference type="CDD" id="cd00086">
    <property type="entry name" value="homeodomain"/>
    <property type="match status" value="1"/>
</dbReference>
<dbReference type="PANTHER" id="PTHR45659:SF4">
    <property type="entry name" value="HOMEOBOX PROTEIN ABDOMINAL-A"/>
    <property type="match status" value="1"/>
</dbReference>
<dbReference type="EMBL" id="LC462026">
    <property type="protein sequence ID" value="BBI41249.1"/>
    <property type="molecule type" value="mRNA"/>
</dbReference>
<dbReference type="InterPro" id="IPR017970">
    <property type="entry name" value="Homeobox_CS"/>
</dbReference>
<dbReference type="GO" id="GO:0005634">
    <property type="term" value="C:nucleus"/>
    <property type="evidence" value="ECO:0007669"/>
    <property type="project" value="UniProtKB-SubCell"/>
</dbReference>
<comment type="subcellular location">
    <subcellularLocation>
        <location evidence="1 8 9">Nucleus</location>
    </subcellularLocation>
</comment>
<gene>
    <name evidence="12" type="primary">hox8</name>
</gene>
<keyword evidence="6 8" id="KW-0539">Nucleus</keyword>
<evidence type="ECO:0000256" key="6">
    <source>
        <dbReference type="ARBA" id="ARBA00023242"/>
    </source>
</evidence>
<feature type="domain" description="Homeobox" evidence="11">
    <location>
        <begin position="178"/>
        <end position="238"/>
    </location>
</feature>
<evidence type="ECO:0000256" key="9">
    <source>
        <dbReference type="RuleBase" id="RU000682"/>
    </source>
</evidence>
<dbReference type="GO" id="GO:0009952">
    <property type="term" value="P:anterior/posterior pattern specification"/>
    <property type="evidence" value="ECO:0007669"/>
    <property type="project" value="TreeGrafter"/>
</dbReference>
<dbReference type="AlphaFoldDB" id="A0A510EAY3"/>
<evidence type="ECO:0000256" key="10">
    <source>
        <dbReference type="SAM" id="MobiDB-lite"/>
    </source>
</evidence>
<dbReference type="InterPro" id="IPR020479">
    <property type="entry name" value="HD_metazoa"/>
</dbReference>
<dbReference type="PROSITE" id="PS00027">
    <property type="entry name" value="HOMEOBOX_1"/>
    <property type="match status" value="1"/>
</dbReference>
<evidence type="ECO:0000256" key="1">
    <source>
        <dbReference type="ARBA" id="ARBA00004123"/>
    </source>
</evidence>
<dbReference type="FunFam" id="1.10.10.60:FF:000193">
    <property type="entry name" value="Ultrabithorax, isoform C"/>
    <property type="match status" value="1"/>
</dbReference>
<dbReference type="PROSITE" id="PS50071">
    <property type="entry name" value="HOMEOBOX_2"/>
    <property type="match status" value="1"/>
</dbReference>
<dbReference type="Gene3D" id="1.10.10.60">
    <property type="entry name" value="Homeodomain-like"/>
    <property type="match status" value="1"/>
</dbReference>
<evidence type="ECO:0000313" key="12">
    <source>
        <dbReference type="EMBL" id="BBI41249.1"/>
    </source>
</evidence>
<dbReference type="SMART" id="SM00389">
    <property type="entry name" value="HOX"/>
    <property type="match status" value="1"/>
</dbReference>